<dbReference type="GeneID" id="107956305"/>
<reference evidence="2" key="2">
    <citation type="submission" date="2025-08" db="UniProtKB">
        <authorList>
            <consortium name="RefSeq"/>
        </authorList>
    </citation>
    <scope>IDENTIFICATION</scope>
</reference>
<reference evidence="1" key="1">
    <citation type="journal article" date="2020" name="Nat. Genet.">
        <title>Genomic diversifications of five Gossypium allopolyploid species and their impact on cotton improvement.</title>
        <authorList>
            <person name="Chen Z.J."/>
            <person name="Sreedasyam A."/>
            <person name="Ando A."/>
            <person name="Song Q."/>
            <person name="De Santiago L.M."/>
            <person name="Hulse-Kemp A.M."/>
            <person name="Ding M."/>
            <person name="Ye W."/>
            <person name="Kirkbride R.C."/>
            <person name="Jenkins J."/>
            <person name="Plott C."/>
            <person name="Lovell J."/>
            <person name="Lin Y.M."/>
            <person name="Vaughn R."/>
            <person name="Liu B."/>
            <person name="Simpson S."/>
            <person name="Scheffler B.E."/>
            <person name="Wen L."/>
            <person name="Saski C.A."/>
            <person name="Grover C.E."/>
            <person name="Hu G."/>
            <person name="Conover J.L."/>
            <person name="Carlson J.W."/>
            <person name="Shu S."/>
            <person name="Boston L.B."/>
            <person name="Williams M."/>
            <person name="Peterson D.G."/>
            <person name="McGee K."/>
            <person name="Jones D.C."/>
            <person name="Wendel J.F."/>
            <person name="Stelly D.M."/>
            <person name="Grimwood J."/>
            <person name="Schmutz J."/>
        </authorList>
    </citation>
    <scope>NUCLEOTIDE SEQUENCE [LARGE SCALE GENOMIC DNA]</scope>
    <source>
        <strain evidence="1">cv. TM-1</strain>
    </source>
</reference>
<dbReference type="PaxDb" id="3635-A0A1U8P8H0"/>
<dbReference type="Proteomes" id="UP000818029">
    <property type="component" value="Chromosome A07"/>
</dbReference>
<protein>
    <recommendedName>
        <fullName evidence="3">Protein NYNRIN-like</fullName>
    </recommendedName>
</protein>
<name>A0A1U8P8H0_GOSHI</name>
<evidence type="ECO:0000313" key="2">
    <source>
        <dbReference type="RefSeq" id="XP_016747501.1"/>
    </source>
</evidence>
<dbReference type="SUPFAM" id="SSF53098">
    <property type="entry name" value="Ribonuclease H-like"/>
    <property type="match status" value="1"/>
</dbReference>
<dbReference type="RefSeq" id="XP_016747501.1">
    <property type="nucleotide sequence ID" value="XM_016892012.1"/>
</dbReference>
<dbReference type="PANTHER" id="PTHR47266">
    <property type="entry name" value="ENDONUCLEASE-RELATED"/>
    <property type="match status" value="1"/>
</dbReference>
<accession>A0A1U8P8H0</accession>
<evidence type="ECO:0008006" key="3">
    <source>
        <dbReference type="Google" id="ProtNLM"/>
    </source>
</evidence>
<dbReference type="InterPro" id="IPR012337">
    <property type="entry name" value="RNaseH-like_sf"/>
</dbReference>
<organism evidence="1 2">
    <name type="scientific">Gossypium hirsutum</name>
    <name type="common">Upland cotton</name>
    <name type="synonym">Gossypium mexicanum</name>
    <dbReference type="NCBI Taxonomy" id="3635"/>
    <lineage>
        <taxon>Eukaryota</taxon>
        <taxon>Viridiplantae</taxon>
        <taxon>Streptophyta</taxon>
        <taxon>Embryophyta</taxon>
        <taxon>Tracheophyta</taxon>
        <taxon>Spermatophyta</taxon>
        <taxon>Magnoliopsida</taxon>
        <taxon>eudicotyledons</taxon>
        <taxon>Gunneridae</taxon>
        <taxon>Pentapetalae</taxon>
        <taxon>rosids</taxon>
        <taxon>malvids</taxon>
        <taxon>Malvales</taxon>
        <taxon>Malvaceae</taxon>
        <taxon>Malvoideae</taxon>
        <taxon>Gossypium</taxon>
    </lineage>
</organism>
<dbReference type="GO" id="GO:0003676">
    <property type="term" value="F:nucleic acid binding"/>
    <property type="evidence" value="ECO:0007669"/>
    <property type="project" value="InterPro"/>
</dbReference>
<sequence>MRDDTRTTSNEVVYRVIMDTEYILVAVNYVSKWVEAKAYPTNDAKVELANHEIKGIIENVVQPNRKDWSQRLDDALWAYQTTFKTPLGRTLYRLVFGKACHLPLELENKPHWALKQLNLDIKQVGERRMLQLDELKELRLFSYNDAKMYKEKTKR</sequence>
<gene>
    <name evidence="2" type="primary">LOC107956305</name>
</gene>
<keyword evidence="1" id="KW-1185">Reference proteome</keyword>
<dbReference type="AlphaFoldDB" id="A0A1U8P8H0"/>
<dbReference type="InterPro" id="IPR036397">
    <property type="entry name" value="RNaseH_sf"/>
</dbReference>
<dbReference type="KEGG" id="ghi:107956305"/>
<evidence type="ECO:0000313" key="1">
    <source>
        <dbReference type="Proteomes" id="UP000818029"/>
    </source>
</evidence>
<proteinExistence type="predicted"/>
<dbReference type="Gene3D" id="3.30.420.10">
    <property type="entry name" value="Ribonuclease H-like superfamily/Ribonuclease H"/>
    <property type="match status" value="1"/>
</dbReference>
<dbReference type="InterPro" id="IPR052160">
    <property type="entry name" value="Gypsy_RT_Integrase-like"/>
</dbReference>